<keyword evidence="2" id="KW-0067">ATP-binding</keyword>
<protein>
    <submittedName>
        <fullName evidence="5">Thiamine biosynthesis protein</fullName>
    </submittedName>
</protein>
<evidence type="ECO:0000259" key="4">
    <source>
        <dbReference type="Pfam" id="PF18297"/>
    </source>
</evidence>
<dbReference type="PANTHER" id="PTHR11933">
    <property type="entry name" value="TRNA 5-METHYLAMINOMETHYL-2-THIOURIDYLATE -METHYLTRANSFERASE"/>
    <property type="match status" value="1"/>
</dbReference>
<feature type="domain" description="Thil AANH" evidence="3">
    <location>
        <begin position="4"/>
        <end position="148"/>
    </location>
</feature>
<dbReference type="GO" id="GO:0004810">
    <property type="term" value="F:CCA tRNA nucleotidyltransferase activity"/>
    <property type="evidence" value="ECO:0007669"/>
    <property type="project" value="InterPro"/>
</dbReference>
<dbReference type="InterPro" id="IPR020536">
    <property type="entry name" value="ThiI_AANH"/>
</dbReference>
<organism evidence="5">
    <name type="scientific">Thermodesulfatator atlanticus</name>
    <dbReference type="NCBI Taxonomy" id="501497"/>
    <lineage>
        <taxon>Bacteria</taxon>
        <taxon>Pseudomonadati</taxon>
        <taxon>Thermodesulfobacteriota</taxon>
        <taxon>Thermodesulfobacteria</taxon>
        <taxon>Thermodesulfobacteriales</taxon>
        <taxon>Thermodesulfatatoraceae</taxon>
        <taxon>Thermodesulfatator</taxon>
    </lineage>
</organism>
<dbReference type="Proteomes" id="UP000886101">
    <property type="component" value="Unassembled WGS sequence"/>
</dbReference>
<dbReference type="SUPFAM" id="SSF52402">
    <property type="entry name" value="Adenine nucleotide alpha hydrolases-like"/>
    <property type="match status" value="1"/>
</dbReference>
<evidence type="ECO:0000259" key="3">
    <source>
        <dbReference type="Pfam" id="PF02568"/>
    </source>
</evidence>
<sequence>MKRRALLLFSEGLDSILAGKILQEQGIEIIALRFITPFFGWQWKGKEEAFDRYVQEEFGFEKGLIVDLSAEFLKMLAQPKHGYGSGFNPCVDCKILMLKKAKELMPVLGAHFLVTGEVVGQRPMSQQRNTLRHIEKEAGVEDVLLRPLSAKKLKPSRVEEMGLVDRERLLDISGRGRKKQLALAQALGLKKIPSPAGGCLLTDPALAPRFERFFALKGGEVTPKEAEILTFGRHFELPGGSWLVIGRNQAENARLQALVGDRTILKLSQIPGPTGALLIEKGEQDLQEAASLIKRYAPKARNLEKVAIRVIRKGKEEIIWA</sequence>
<accession>A0A7V5P1F9</accession>
<dbReference type="InterPro" id="IPR014729">
    <property type="entry name" value="Rossmann-like_a/b/a_fold"/>
</dbReference>
<dbReference type="InterPro" id="IPR059101">
    <property type="entry name" value="NFACT-R_2"/>
</dbReference>
<reference evidence="5" key="1">
    <citation type="journal article" date="2020" name="mSystems">
        <title>Genome- and Community-Level Interaction Insights into Carbon Utilization and Element Cycling Functions of Hydrothermarchaeota in Hydrothermal Sediment.</title>
        <authorList>
            <person name="Zhou Z."/>
            <person name="Liu Y."/>
            <person name="Xu W."/>
            <person name="Pan J."/>
            <person name="Luo Z.H."/>
            <person name="Li M."/>
        </authorList>
    </citation>
    <scope>NUCLEOTIDE SEQUENCE [LARGE SCALE GENOMIC DNA]</scope>
    <source>
        <strain evidence="5">HyVt-533</strain>
    </source>
</reference>
<proteinExistence type="predicted"/>
<feature type="domain" description="NFACT protein RNA binding" evidence="4">
    <location>
        <begin position="232"/>
        <end position="317"/>
    </location>
</feature>
<dbReference type="Gene3D" id="3.40.50.620">
    <property type="entry name" value="HUPs"/>
    <property type="match status" value="1"/>
</dbReference>
<dbReference type="Pfam" id="PF02568">
    <property type="entry name" value="ThiI"/>
    <property type="match status" value="1"/>
</dbReference>
<dbReference type="Pfam" id="PF18297">
    <property type="entry name" value="NFACT-R_2"/>
    <property type="match status" value="1"/>
</dbReference>
<dbReference type="PANTHER" id="PTHR11933:SF6">
    <property type="entry name" value="THIL AANH DOMAIN-CONTAINING PROTEIN"/>
    <property type="match status" value="1"/>
</dbReference>
<evidence type="ECO:0000256" key="1">
    <source>
        <dbReference type="ARBA" id="ARBA00022741"/>
    </source>
</evidence>
<keyword evidence="1" id="KW-0547">Nucleotide-binding</keyword>
<evidence type="ECO:0000256" key="2">
    <source>
        <dbReference type="ARBA" id="ARBA00022840"/>
    </source>
</evidence>
<comment type="caution">
    <text evidence="5">The sequence shown here is derived from an EMBL/GenBank/DDBJ whole genome shotgun (WGS) entry which is preliminary data.</text>
</comment>
<name>A0A7V5P1F9_9BACT</name>
<evidence type="ECO:0000313" key="5">
    <source>
        <dbReference type="EMBL" id="HHI98088.1"/>
    </source>
</evidence>
<dbReference type="GO" id="GO:0005524">
    <property type="term" value="F:ATP binding"/>
    <property type="evidence" value="ECO:0007669"/>
    <property type="project" value="UniProtKB-KW"/>
</dbReference>
<dbReference type="EMBL" id="DROK01000280">
    <property type="protein sequence ID" value="HHI98088.1"/>
    <property type="molecule type" value="Genomic_DNA"/>
</dbReference>
<dbReference type="AlphaFoldDB" id="A0A7V5P1F9"/>
<gene>
    <name evidence="5" type="ORF">ENJ96_09610</name>
</gene>